<dbReference type="GO" id="GO:0000976">
    <property type="term" value="F:transcription cis-regulatory region binding"/>
    <property type="evidence" value="ECO:0007669"/>
    <property type="project" value="TreeGrafter"/>
</dbReference>
<evidence type="ECO:0000256" key="3">
    <source>
        <dbReference type="ARBA" id="ARBA00023015"/>
    </source>
</evidence>
<feature type="DNA-binding region" description="OmpR/PhoB-type" evidence="7">
    <location>
        <begin position="135"/>
        <end position="231"/>
    </location>
</feature>
<dbReference type="SUPFAM" id="SSF52172">
    <property type="entry name" value="CheY-like"/>
    <property type="match status" value="1"/>
</dbReference>
<dbReference type="InterPro" id="IPR011006">
    <property type="entry name" value="CheY-like_superfamily"/>
</dbReference>
<evidence type="ECO:0000259" key="8">
    <source>
        <dbReference type="PROSITE" id="PS50110"/>
    </source>
</evidence>
<evidence type="ECO:0000256" key="1">
    <source>
        <dbReference type="ARBA" id="ARBA00022553"/>
    </source>
</evidence>
<dbReference type="Pfam" id="PF00486">
    <property type="entry name" value="Trans_reg_C"/>
    <property type="match status" value="1"/>
</dbReference>
<dbReference type="Pfam" id="PF00072">
    <property type="entry name" value="Response_reg"/>
    <property type="match status" value="1"/>
</dbReference>
<dbReference type="InterPro" id="IPR039420">
    <property type="entry name" value="WalR-like"/>
</dbReference>
<keyword evidence="11" id="KW-1185">Reference proteome</keyword>
<evidence type="ECO:0000313" key="11">
    <source>
        <dbReference type="Proteomes" id="UP000186074"/>
    </source>
</evidence>
<dbReference type="SMART" id="SM00862">
    <property type="entry name" value="Trans_reg_C"/>
    <property type="match status" value="1"/>
</dbReference>
<sequence>MNIKKHLSILYIEDDEIMALKLKSILEKIFYEVIIAKNGQEAYAIFKGTHKIDLIISDINMPKMDGLEFLEKVREIDENIPFIFLTGRNESKKMLRAIELSITNYLLKPIDLDKLLLAINKILEKKIKDQDLLENDLIINKDYSWNKSKNILYKNNIIIKLTKKELQFIGFLLSSPNRIYSESDIIDYIWKDEFSSLNYSSNLKNLIVRLKKKIPDLKIINHYGLGYKIEIN</sequence>
<dbReference type="Proteomes" id="UP000186074">
    <property type="component" value="Chromosome"/>
</dbReference>
<dbReference type="InterPro" id="IPR001867">
    <property type="entry name" value="OmpR/PhoB-type_DNA-bd"/>
</dbReference>
<dbReference type="KEGG" id="alp:LPB137_04345"/>
<dbReference type="GO" id="GO:0006355">
    <property type="term" value="P:regulation of DNA-templated transcription"/>
    <property type="evidence" value="ECO:0007669"/>
    <property type="project" value="InterPro"/>
</dbReference>
<dbReference type="STRING" id="1850254.LPB137_04345"/>
<keyword evidence="3" id="KW-0805">Transcription regulation</keyword>
<evidence type="ECO:0000256" key="4">
    <source>
        <dbReference type="ARBA" id="ARBA00023125"/>
    </source>
</evidence>
<proteinExistence type="predicted"/>
<evidence type="ECO:0008006" key="12">
    <source>
        <dbReference type="Google" id="ProtNLM"/>
    </source>
</evidence>
<dbReference type="PROSITE" id="PS50110">
    <property type="entry name" value="RESPONSE_REGULATORY"/>
    <property type="match status" value="1"/>
</dbReference>
<dbReference type="GO" id="GO:0000156">
    <property type="term" value="F:phosphorelay response regulator activity"/>
    <property type="evidence" value="ECO:0007669"/>
    <property type="project" value="TreeGrafter"/>
</dbReference>
<keyword evidence="1 6" id="KW-0597">Phosphoprotein</keyword>
<organism evidence="10 11">
    <name type="scientific">Poseidonibacter parvus</name>
    <dbReference type="NCBI Taxonomy" id="1850254"/>
    <lineage>
        <taxon>Bacteria</taxon>
        <taxon>Pseudomonadati</taxon>
        <taxon>Campylobacterota</taxon>
        <taxon>Epsilonproteobacteria</taxon>
        <taxon>Campylobacterales</taxon>
        <taxon>Arcobacteraceae</taxon>
        <taxon>Poseidonibacter</taxon>
    </lineage>
</organism>
<feature type="domain" description="OmpR/PhoB-type" evidence="9">
    <location>
        <begin position="135"/>
        <end position="231"/>
    </location>
</feature>
<reference evidence="10 11" key="1">
    <citation type="submission" date="2017-01" db="EMBL/GenBank/DDBJ databases">
        <title>Genome sequencing of Arcobacter sp. LPB0137.</title>
        <authorList>
            <person name="Lee G.-W."/>
            <person name="Yi H."/>
        </authorList>
    </citation>
    <scope>NUCLEOTIDE SEQUENCE [LARGE SCALE GENOMIC DNA]</scope>
    <source>
        <strain evidence="10 11">LPB0137</strain>
    </source>
</reference>
<dbReference type="OrthoDB" id="5514345at2"/>
<dbReference type="EMBL" id="CP019070">
    <property type="protein sequence ID" value="APW65124.1"/>
    <property type="molecule type" value="Genomic_DNA"/>
</dbReference>
<dbReference type="PANTHER" id="PTHR48111:SF1">
    <property type="entry name" value="TWO-COMPONENT RESPONSE REGULATOR ORR33"/>
    <property type="match status" value="1"/>
</dbReference>
<evidence type="ECO:0000256" key="6">
    <source>
        <dbReference type="PROSITE-ProRule" id="PRU00169"/>
    </source>
</evidence>
<name>A0A1P8KKQ2_9BACT</name>
<dbReference type="GO" id="GO:0005829">
    <property type="term" value="C:cytosol"/>
    <property type="evidence" value="ECO:0007669"/>
    <property type="project" value="TreeGrafter"/>
</dbReference>
<dbReference type="SMART" id="SM00448">
    <property type="entry name" value="REC"/>
    <property type="match status" value="1"/>
</dbReference>
<dbReference type="AlphaFoldDB" id="A0A1P8KKQ2"/>
<dbReference type="Gene3D" id="1.10.10.10">
    <property type="entry name" value="Winged helix-like DNA-binding domain superfamily/Winged helix DNA-binding domain"/>
    <property type="match status" value="1"/>
</dbReference>
<protein>
    <recommendedName>
        <fullName evidence="12">DNA-binding response regulator</fullName>
    </recommendedName>
</protein>
<evidence type="ECO:0000313" key="10">
    <source>
        <dbReference type="EMBL" id="APW65124.1"/>
    </source>
</evidence>
<feature type="domain" description="Response regulatory" evidence="8">
    <location>
        <begin position="8"/>
        <end position="123"/>
    </location>
</feature>
<gene>
    <name evidence="10" type="ORF">LPB137_04345</name>
</gene>
<keyword evidence="5" id="KW-0804">Transcription</keyword>
<dbReference type="InterPro" id="IPR036388">
    <property type="entry name" value="WH-like_DNA-bd_sf"/>
</dbReference>
<keyword evidence="2" id="KW-0902">Two-component regulatory system</keyword>
<dbReference type="PANTHER" id="PTHR48111">
    <property type="entry name" value="REGULATOR OF RPOS"/>
    <property type="match status" value="1"/>
</dbReference>
<evidence type="ECO:0000256" key="5">
    <source>
        <dbReference type="ARBA" id="ARBA00023163"/>
    </source>
</evidence>
<keyword evidence="4 7" id="KW-0238">DNA-binding</keyword>
<evidence type="ECO:0000256" key="2">
    <source>
        <dbReference type="ARBA" id="ARBA00023012"/>
    </source>
</evidence>
<dbReference type="PROSITE" id="PS51755">
    <property type="entry name" value="OMPR_PHOB"/>
    <property type="match status" value="1"/>
</dbReference>
<dbReference type="GO" id="GO:0032993">
    <property type="term" value="C:protein-DNA complex"/>
    <property type="evidence" value="ECO:0007669"/>
    <property type="project" value="TreeGrafter"/>
</dbReference>
<evidence type="ECO:0000259" key="9">
    <source>
        <dbReference type="PROSITE" id="PS51755"/>
    </source>
</evidence>
<evidence type="ECO:0000256" key="7">
    <source>
        <dbReference type="PROSITE-ProRule" id="PRU01091"/>
    </source>
</evidence>
<accession>A0A1P8KKQ2</accession>
<dbReference type="Gene3D" id="3.40.50.2300">
    <property type="match status" value="1"/>
</dbReference>
<dbReference type="InterPro" id="IPR001789">
    <property type="entry name" value="Sig_transdc_resp-reg_receiver"/>
</dbReference>
<dbReference type="RefSeq" id="WP_076084862.1">
    <property type="nucleotide sequence ID" value="NZ_CP019070.1"/>
</dbReference>
<feature type="modified residue" description="4-aspartylphosphate" evidence="6">
    <location>
        <position position="58"/>
    </location>
</feature>
<dbReference type="CDD" id="cd00156">
    <property type="entry name" value="REC"/>
    <property type="match status" value="1"/>
</dbReference>